<sequence>MYSGLLIVIVPLLIGYLLPVRHPRFAPWISKVCGWMVYIILFLMGASLSYLDNLTSNLQHIFSTAVVFFVCICVINMLALCIMDKRWEWRVKLHQQKLPSRLRMAVDSLQLLGVVAGGFILGLMTQPLLANAGKASEYALIFLLWLIGMQLRNSNMPLRQILLNRRGLVIAVVVFFSSLGGGALAAWLLGLPWNTGLAIASGFGWYSLSGIMLTDALGPVLGSAAFFNDLLRELVAIMLIPSLIRRYTSTAVGIGGATAMDFTLPVIQRAGSVDLVPAAIVSGFLLSLSAPVLMALFAL</sequence>
<name>A0A8I2B1C6_PLESH</name>
<feature type="transmembrane region" description="Helical" evidence="1">
    <location>
        <begin position="104"/>
        <end position="122"/>
    </location>
</feature>
<feature type="transmembrane region" description="Helical" evidence="1">
    <location>
        <begin position="279"/>
        <end position="298"/>
    </location>
</feature>
<dbReference type="PANTHER" id="PTHR35804">
    <property type="entry name" value="LYSINE EXPORTER LYSO"/>
    <property type="match status" value="1"/>
</dbReference>
<organism evidence="2 3">
    <name type="scientific">Plesiomonas shigelloides</name>
    <name type="common">Aeromonas shigelloides</name>
    <dbReference type="NCBI Taxonomy" id="703"/>
    <lineage>
        <taxon>Bacteria</taxon>
        <taxon>Pseudomonadati</taxon>
        <taxon>Pseudomonadota</taxon>
        <taxon>Gammaproteobacteria</taxon>
        <taxon>Enterobacterales</taxon>
        <taxon>Enterobacteriaceae</taxon>
        <taxon>Plesiomonas</taxon>
    </lineage>
</organism>
<dbReference type="RefSeq" id="WP_010863822.1">
    <property type="nucleotide sequence ID" value="NZ_CP062196.1"/>
</dbReference>
<proteinExistence type="predicted"/>
<feature type="transmembrane region" description="Helical" evidence="1">
    <location>
        <begin position="203"/>
        <end position="227"/>
    </location>
</feature>
<keyword evidence="1" id="KW-0812">Transmembrane</keyword>
<feature type="transmembrane region" description="Helical" evidence="1">
    <location>
        <begin position="128"/>
        <end position="147"/>
    </location>
</feature>
<dbReference type="Proteomes" id="UP000664658">
    <property type="component" value="Unassembled WGS sequence"/>
</dbReference>
<feature type="transmembrane region" description="Helical" evidence="1">
    <location>
        <begin position="5"/>
        <end position="20"/>
    </location>
</feature>
<keyword evidence="1" id="KW-1133">Transmembrane helix</keyword>
<comment type="caution">
    <text evidence="2">The sequence shown here is derived from an EMBL/GenBank/DDBJ whole genome shotgun (WGS) entry which is preliminary data.</text>
</comment>
<reference evidence="2" key="1">
    <citation type="submission" date="2021-03" db="EMBL/GenBank/DDBJ databases">
        <title>Plesiomonas shigelloides zfcc0051, isolated from zebrafish feces.</title>
        <authorList>
            <person name="Vanderhoek Z."/>
            <person name="Gaulke C."/>
        </authorList>
    </citation>
    <scope>NUCLEOTIDE SEQUENCE</scope>
    <source>
        <strain evidence="2">Zfcc0051</strain>
    </source>
</reference>
<keyword evidence="1" id="KW-0472">Membrane</keyword>
<dbReference type="PANTHER" id="PTHR35804:SF1">
    <property type="entry name" value="LYSINE EXPORTER LYSO"/>
    <property type="match status" value="1"/>
</dbReference>
<dbReference type="GO" id="GO:0015661">
    <property type="term" value="F:L-lysine efflux transmembrane transporter activity"/>
    <property type="evidence" value="ECO:0007669"/>
    <property type="project" value="InterPro"/>
</dbReference>
<protein>
    <submittedName>
        <fullName evidence="2">Lysine exporter LysO family protein</fullName>
    </submittedName>
</protein>
<dbReference type="Pfam" id="PF03956">
    <property type="entry name" value="Lys_export"/>
    <property type="match status" value="1"/>
</dbReference>
<accession>A0A8I2B1C6</accession>
<feature type="transmembrane region" description="Helical" evidence="1">
    <location>
        <begin position="168"/>
        <end position="191"/>
    </location>
</feature>
<feature type="transmembrane region" description="Helical" evidence="1">
    <location>
        <begin position="32"/>
        <end position="50"/>
    </location>
</feature>
<dbReference type="GO" id="GO:0005886">
    <property type="term" value="C:plasma membrane"/>
    <property type="evidence" value="ECO:0007669"/>
    <property type="project" value="TreeGrafter"/>
</dbReference>
<evidence type="ECO:0000313" key="2">
    <source>
        <dbReference type="EMBL" id="MBO1107664.1"/>
    </source>
</evidence>
<dbReference type="AlphaFoldDB" id="A0A8I2B1C6"/>
<dbReference type="InterPro" id="IPR005642">
    <property type="entry name" value="LysO"/>
</dbReference>
<gene>
    <name evidence="2" type="ORF">J2R62_05375</name>
</gene>
<evidence type="ECO:0000256" key="1">
    <source>
        <dbReference type="SAM" id="Phobius"/>
    </source>
</evidence>
<dbReference type="EMBL" id="JAFNAA010000004">
    <property type="protein sequence ID" value="MBO1107664.1"/>
    <property type="molecule type" value="Genomic_DNA"/>
</dbReference>
<feature type="transmembrane region" description="Helical" evidence="1">
    <location>
        <begin position="62"/>
        <end position="83"/>
    </location>
</feature>
<evidence type="ECO:0000313" key="3">
    <source>
        <dbReference type="Proteomes" id="UP000664658"/>
    </source>
</evidence>